<comment type="function">
    <text evidence="8">Catalyzes the attachment of glutamate to tRNA(Glu) in a two-step reaction: glutamate is first activated by ATP to form Glu-AMP and then transferred to the acceptor end of tRNA(Glu).</text>
</comment>
<dbReference type="PROSITE" id="PS00178">
    <property type="entry name" value="AA_TRNA_LIGASE_I"/>
    <property type="match status" value="1"/>
</dbReference>
<dbReference type="SUPFAM" id="SSF52374">
    <property type="entry name" value="Nucleotidylyl transferase"/>
    <property type="match status" value="1"/>
</dbReference>
<dbReference type="InterPro" id="IPR004527">
    <property type="entry name" value="Glu-tRNA-ligase_bac/mito"/>
</dbReference>
<sequence length="449" mass="49958">MKLRFAPSPTGYLHVGNARVAVANWLLARRHGGRFVLRFDDTDTERSKPEYAAGIEEDLRWLGLDWDESFRQSDRLDRYELAAEKLKKSGHLYPCLESEEELRFKRDQRQKQGRPPVYDRAALKMTAEQLQRALDNGKKPYWRFKLATRTVEWQDGVLGRRQVKLPPISDPVLIRADGSFLYTFTSVVDDLETGVTDIVRGEDHVTNTGVQIDILEALGGRPQGRPGAIRFAHLPLLTDADGGPLSKRLNSMGLRQLRRDGIEPVALVGYLAALGSSQDPVAAPPAALAPGFALANMSRSTARFDPTQLLALNRRHLHGLDFATVRDRLPEGADETFWLAIRGNLDLLGEARDWWEVARGEIAPAPQPEEAEFLGAALETLPPEPWNEESWSAWTRALGAATGRKGKALFLPLRRALTGAEHGPELKLFLPVIGRERAVARLRAARGGA</sequence>
<dbReference type="InterPro" id="IPR049940">
    <property type="entry name" value="GluQ/Sye"/>
</dbReference>
<dbReference type="Pfam" id="PF00749">
    <property type="entry name" value="tRNA-synt_1c"/>
    <property type="match status" value="1"/>
</dbReference>
<comment type="catalytic activity">
    <reaction evidence="8">
        <text>tRNA(Glu) + L-glutamate + ATP = L-glutamyl-tRNA(Glu) + AMP + diphosphate</text>
        <dbReference type="Rhea" id="RHEA:23540"/>
        <dbReference type="Rhea" id="RHEA-COMP:9663"/>
        <dbReference type="Rhea" id="RHEA-COMP:9680"/>
        <dbReference type="ChEBI" id="CHEBI:29985"/>
        <dbReference type="ChEBI" id="CHEBI:30616"/>
        <dbReference type="ChEBI" id="CHEBI:33019"/>
        <dbReference type="ChEBI" id="CHEBI:78442"/>
        <dbReference type="ChEBI" id="CHEBI:78520"/>
        <dbReference type="ChEBI" id="CHEBI:456215"/>
        <dbReference type="EC" id="6.1.1.17"/>
    </reaction>
</comment>
<evidence type="ECO:0000259" key="10">
    <source>
        <dbReference type="Pfam" id="PF19269"/>
    </source>
</evidence>
<dbReference type="OrthoDB" id="9807503at2"/>
<dbReference type="GO" id="GO:0005737">
    <property type="term" value="C:cytoplasm"/>
    <property type="evidence" value="ECO:0007669"/>
    <property type="project" value="UniProtKB-SubCell"/>
</dbReference>
<dbReference type="InterPro" id="IPR008925">
    <property type="entry name" value="aa_tRNA-synth_I_cd-bd_sf"/>
</dbReference>
<dbReference type="InterPro" id="IPR000924">
    <property type="entry name" value="Glu/Gln-tRNA-synth"/>
</dbReference>
<comment type="caution">
    <text evidence="11">The sequence shown here is derived from an EMBL/GenBank/DDBJ whole genome shotgun (WGS) entry which is preliminary data.</text>
</comment>
<evidence type="ECO:0000256" key="4">
    <source>
        <dbReference type="ARBA" id="ARBA00022741"/>
    </source>
</evidence>
<feature type="domain" description="Glutamyl/glutaminyl-tRNA synthetase class Ib catalytic" evidence="9">
    <location>
        <begin position="2"/>
        <end position="278"/>
    </location>
</feature>
<dbReference type="InterPro" id="IPR001412">
    <property type="entry name" value="aa-tRNA-synth_I_CS"/>
</dbReference>
<dbReference type="NCBIfam" id="TIGR00464">
    <property type="entry name" value="gltX_bact"/>
    <property type="match status" value="1"/>
</dbReference>
<dbReference type="PANTHER" id="PTHR43311">
    <property type="entry name" value="GLUTAMATE--TRNA LIGASE"/>
    <property type="match status" value="1"/>
</dbReference>
<evidence type="ECO:0000256" key="8">
    <source>
        <dbReference type="HAMAP-Rule" id="MF_00022"/>
    </source>
</evidence>
<dbReference type="InterPro" id="IPR020058">
    <property type="entry name" value="Glu/Gln-tRNA-synth_Ib_cat-dom"/>
</dbReference>
<evidence type="ECO:0000256" key="7">
    <source>
        <dbReference type="ARBA" id="ARBA00023146"/>
    </source>
</evidence>
<protein>
    <recommendedName>
        <fullName evidence="8">Glutamate--tRNA ligase</fullName>
        <ecNumber evidence="8">6.1.1.17</ecNumber>
    </recommendedName>
    <alternativeName>
        <fullName evidence="8">Glutamyl-tRNA synthetase</fullName>
        <shortName evidence="8">GluRS</shortName>
    </alternativeName>
</protein>
<comment type="subcellular location">
    <subcellularLocation>
        <location evidence="8">Cytoplasm</location>
    </subcellularLocation>
</comment>
<dbReference type="InterPro" id="IPR045462">
    <property type="entry name" value="aa-tRNA-synth_I_cd-bd"/>
</dbReference>
<dbReference type="InterPro" id="IPR020751">
    <property type="entry name" value="aa-tRNA-synth_I_codon-bd_sub2"/>
</dbReference>
<dbReference type="Proteomes" id="UP000245048">
    <property type="component" value="Unassembled WGS sequence"/>
</dbReference>
<keyword evidence="2 8" id="KW-0963">Cytoplasm</keyword>
<dbReference type="PANTHER" id="PTHR43311:SF2">
    <property type="entry name" value="GLUTAMATE--TRNA LIGASE, MITOCHONDRIAL-RELATED"/>
    <property type="match status" value="1"/>
</dbReference>
<reference evidence="12" key="1">
    <citation type="submission" date="2017-10" db="EMBL/GenBank/DDBJ databases">
        <authorList>
            <person name="Toshchakov S.V."/>
            <person name="Goeva M.A."/>
        </authorList>
    </citation>
    <scope>NUCLEOTIDE SEQUENCE [LARGE SCALE GENOMIC DNA]</scope>
    <source>
        <strain evidence="12">JR1/69-1-13</strain>
    </source>
</reference>
<keyword evidence="6 8" id="KW-0648">Protein biosynthesis</keyword>
<dbReference type="EMBL" id="PDOA01000010">
    <property type="protein sequence ID" value="PWC27937.1"/>
    <property type="molecule type" value="Genomic_DNA"/>
</dbReference>
<dbReference type="Gene3D" id="3.40.50.620">
    <property type="entry name" value="HUPs"/>
    <property type="match status" value="1"/>
</dbReference>
<dbReference type="InterPro" id="IPR014729">
    <property type="entry name" value="Rossmann-like_a/b/a_fold"/>
</dbReference>
<evidence type="ECO:0000256" key="2">
    <source>
        <dbReference type="ARBA" id="ARBA00022490"/>
    </source>
</evidence>
<keyword evidence="7 8" id="KW-0030">Aminoacyl-tRNA synthetase</keyword>
<evidence type="ECO:0000256" key="5">
    <source>
        <dbReference type="ARBA" id="ARBA00022840"/>
    </source>
</evidence>
<evidence type="ECO:0000259" key="9">
    <source>
        <dbReference type="Pfam" id="PF00749"/>
    </source>
</evidence>
<dbReference type="GO" id="GO:0006424">
    <property type="term" value="P:glutamyl-tRNA aminoacylation"/>
    <property type="evidence" value="ECO:0007669"/>
    <property type="project" value="UniProtKB-UniRule"/>
</dbReference>
<organism evidence="11 12">
    <name type="scientific">Teichococcus aestuarii</name>
    <dbReference type="NCBI Taxonomy" id="568898"/>
    <lineage>
        <taxon>Bacteria</taxon>
        <taxon>Pseudomonadati</taxon>
        <taxon>Pseudomonadota</taxon>
        <taxon>Alphaproteobacteria</taxon>
        <taxon>Acetobacterales</taxon>
        <taxon>Roseomonadaceae</taxon>
        <taxon>Roseomonas</taxon>
    </lineage>
</organism>
<keyword evidence="5 8" id="KW-0067">ATP-binding</keyword>
<feature type="binding site" evidence="8">
    <location>
        <position position="247"/>
    </location>
    <ligand>
        <name>ATP</name>
        <dbReference type="ChEBI" id="CHEBI:30616"/>
    </ligand>
</feature>
<dbReference type="SUPFAM" id="SSF48163">
    <property type="entry name" value="An anticodon-binding domain of class I aminoacyl-tRNA synthetases"/>
    <property type="match status" value="1"/>
</dbReference>
<gene>
    <name evidence="8" type="primary">gltX</name>
    <name evidence="11" type="ORF">CR165_15060</name>
</gene>
<evidence type="ECO:0000256" key="1">
    <source>
        <dbReference type="ARBA" id="ARBA00007894"/>
    </source>
</evidence>
<dbReference type="GO" id="GO:0005524">
    <property type="term" value="F:ATP binding"/>
    <property type="evidence" value="ECO:0007669"/>
    <property type="project" value="UniProtKB-UniRule"/>
</dbReference>
<dbReference type="Gene3D" id="1.10.10.350">
    <property type="match status" value="1"/>
</dbReference>
<dbReference type="GO" id="GO:0000049">
    <property type="term" value="F:tRNA binding"/>
    <property type="evidence" value="ECO:0007669"/>
    <property type="project" value="InterPro"/>
</dbReference>
<dbReference type="RefSeq" id="WP_109517824.1">
    <property type="nucleotide sequence ID" value="NZ_PDOA01000010.1"/>
</dbReference>
<dbReference type="Pfam" id="PF19269">
    <property type="entry name" value="Anticodon_2"/>
    <property type="match status" value="1"/>
</dbReference>
<dbReference type="GO" id="GO:0004818">
    <property type="term" value="F:glutamate-tRNA ligase activity"/>
    <property type="evidence" value="ECO:0007669"/>
    <property type="project" value="UniProtKB-UniRule"/>
</dbReference>
<feature type="short sequence motif" description="'HIGH' region" evidence="8">
    <location>
        <begin position="7"/>
        <end position="17"/>
    </location>
</feature>
<comment type="similarity">
    <text evidence="1 8">Belongs to the class-I aminoacyl-tRNA synthetase family. Glutamate--tRNA ligase type 1 subfamily.</text>
</comment>
<feature type="domain" description="Aminoacyl-tRNA synthetase class I anticodon-binding" evidence="10">
    <location>
        <begin position="368"/>
        <end position="445"/>
    </location>
</feature>
<evidence type="ECO:0000313" key="12">
    <source>
        <dbReference type="Proteomes" id="UP000245048"/>
    </source>
</evidence>
<dbReference type="EC" id="6.1.1.17" evidence="8"/>
<dbReference type="PRINTS" id="PR00987">
    <property type="entry name" value="TRNASYNTHGLU"/>
</dbReference>
<proteinExistence type="inferred from homology"/>
<keyword evidence="12" id="KW-1185">Reference proteome</keyword>
<comment type="subunit">
    <text evidence="8">Monomer.</text>
</comment>
<evidence type="ECO:0000313" key="11">
    <source>
        <dbReference type="EMBL" id="PWC27937.1"/>
    </source>
</evidence>
<dbReference type="HAMAP" id="MF_00022">
    <property type="entry name" value="Glu_tRNA_synth_type1"/>
    <property type="match status" value="1"/>
</dbReference>
<accession>A0A2U1V205</accession>
<evidence type="ECO:0000256" key="3">
    <source>
        <dbReference type="ARBA" id="ARBA00022598"/>
    </source>
</evidence>
<dbReference type="AlphaFoldDB" id="A0A2U1V205"/>
<keyword evidence="3 8" id="KW-0436">Ligase</keyword>
<comment type="caution">
    <text evidence="8">Lacks conserved residue(s) required for the propagation of feature annotation.</text>
</comment>
<evidence type="ECO:0000256" key="6">
    <source>
        <dbReference type="ARBA" id="ARBA00022917"/>
    </source>
</evidence>
<name>A0A2U1V205_9PROT</name>
<feature type="short sequence motif" description="'KMSKS' region" evidence="8">
    <location>
        <begin position="244"/>
        <end position="248"/>
    </location>
</feature>
<keyword evidence="4 8" id="KW-0547">Nucleotide-binding</keyword>